<dbReference type="EMBL" id="AWTV01000009">
    <property type="protein sequence ID" value="KIH89284.1"/>
    <property type="molecule type" value="Genomic_DNA"/>
</dbReference>
<comment type="caution">
    <text evidence="8">The sequence shown here is derived from an EMBL/GenBank/DDBJ whole genome shotgun (WGS) entry which is preliminary data.</text>
</comment>
<dbReference type="InterPro" id="IPR036443">
    <property type="entry name" value="Znf_RanBP2_sf"/>
</dbReference>
<evidence type="ECO:0000256" key="2">
    <source>
        <dbReference type="ARBA" id="ARBA00022771"/>
    </source>
</evidence>
<feature type="compositionally biased region" description="Pro residues" evidence="5">
    <location>
        <begin position="351"/>
        <end position="369"/>
    </location>
</feature>
<dbReference type="PROSITE" id="PS01358">
    <property type="entry name" value="ZF_RANBP2_1"/>
    <property type="match status" value="1"/>
</dbReference>
<dbReference type="InterPro" id="IPR053000">
    <property type="entry name" value="WSS1-like_metalloprotease"/>
</dbReference>
<evidence type="ECO:0000259" key="6">
    <source>
        <dbReference type="PROSITE" id="PS50199"/>
    </source>
</evidence>
<dbReference type="GO" id="GO:0008270">
    <property type="term" value="F:zinc ion binding"/>
    <property type="evidence" value="ECO:0007669"/>
    <property type="project" value="UniProtKB-KW"/>
</dbReference>
<organism evidence="8 9">
    <name type="scientific">Sporothrix brasiliensis 5110</name>
    <dbReference type="NCBI Taxonomy" id="1398154"/>
    <lineage>
        <taxon>Eukaryota</taxon>
        <taxon>Fungi</taxon>
        <taxon>Dikarya</taxon>
        <taxon>Ascomycota</taxon>
        <taxon>Pezizomycotina</taxon>
        <taxon>Sordariomycetes</taxon>
        <taxon>Sordariomycetidae</taxon>
        <taxon>Ophiostomatales</taxon>
        <taxon>Ophiostomataceae</taxon>
        <taxon>Sporothrix</taxon>
    </lineage>
</organism>
<dbReference type="RefSeq" id="XP_040617294.1">
    <property type="nucleotide sequence ID" value="XM_040765126.1"/>
</dbReference>
<evidence type="ECO:0000256" key="1">
    <source>
        <dbReference type="ARBA" id="ARBA00022723"/>
    </source>
</evidence>
<feature type="compositionally biased region" description="Low complexity" evidence="5">
    <location>
        <begin position="574"/>
        <end position="590"/>
    </location>
</feature>
<dbReference type="SMART" id="SM00547">
    <property type="entry name" value="ZnF_RBZ"/>
    <property type="match status" value="1"/>
</dbReference>
<keyword evidence="1" id="KW-0479">Metal-binding</keyword>
<dbReference type="HOGENOM" id="CLU_023057_1_1_1"/>
<evidence type="ECO:0000313" key="9">
    <source>
        <dbReference type="Proteomes" id="UP000031575"/>
    </source>
</evidence>
<accession>A0A0C2ESE8</accession>
<keyword evidence="3" id="KW-0862">Zinc</keyword>
<proteinExistence type="predicted"/>
<keyword evidence="9" id="KW-1185">Reference proteome</keyword>
<evidence type="ECO:0000256" key="3">
    <source>
        <dbReference type="ARBA" id="ARBA00022833"/>
    </source>
</evidence>
<keyword evidence="2 4" id="KW-0863">Zinc-finger</keyword>
<feature type="region of interest" description="Disordered" evidence="5">
    <location>
        <begin position="444"/>
        <end position="634"/>
    </location>
</feature>
<dbReference type="SUPFAM" id="SSF90209">
    <property type="entry name" value="Ran binding protein zinc finger-like"/>
    <property type="match status" value="1"/>
</dbReference>
<dbReference type="PROSITE" id="PS51397">
    <property type="entry name" value="WLM"/>
    <property type="match status" value="1"/>
</dbReference>
<dbReference type="PANTHER" id="PTHR46622">
    <property type="entry name" value="DNA-DEPENDENT METALLOPROTEASE WSS1"/>
    <property type="match status" value="1"/>
</dbReference>
<feature type="compositionally biased region" description="Polar residues" evidence="5">
    <location>
        <begin position="146"/>
        <end position="169"/>
    </location>
</feature>
<dbReference type="InterPro" id="IPR013536">
    <property type="entry name" value="WLM_dom"/>
</dbReference>
<feature type="compositionally biased region" description="Low complexity" evidence="5">
    <location>
        <begin position="614"/>
        <end position="634"/>
    </location>
</feature>
<feature type="compositionally biased region" description="Pro residues" evidence="5">
    <location>
        <begin position="602"/>
        <end position="613"/>
    </location>
</feature>
<dbReference type="GeneID" id="63680047"/>
<feature type="region of interest" description="Disordered" evidence="5">
    <location>
        <begin position="144"/>
        <end position="258"/>
    </location>
</feature>
<evidence type="ECO:0000259" key="7">
    <source>
        <dbReference type="PROSITE" id="PS51397"/>
    </source>
</evidence>
<feature type="compositionally biased region" description="Low complexity" evidence="5">
    <location>
        <begin position="399"/>
        <end position="421"/>
    </location>
</feature>
<sequence length="667" mass="70974">MPEHDPVVLAYSHLRDFPRAADALQLLRRVASLVKPLMRARRWKVRELSEFYPDQANLLGLNINKGQKILLRLRYPGDASLFLPLEQVADTLLHELAHIVHGPHDAVFHALWNQLRDEHMALALKGFTGEGFLSEGHRLGGDFDNSGRNNWGATGITSSGPSSAASNTLKRPISMDEARRLARAAAERRQAKAAEKERQSRHRSSGSKSTGHRLGGSASSPANDLRSVIADAVARRNSHTPETMRGCATDGPQSEYTDQTRKWLAEQAARNGFRTQAEEDAANDAAIAQALWELVQEDERQRLGDRYVPPTAERPEGSGGWLSSPNGDRSRGASSASPIVIDGDIMHVDPPRGPPPQHRRPAPPPPTTRPRPTSMSAVPPGTATRRAPPPPGPKPAELSSSSGARPRSSSSGATSSNSSRGWTCSICTLHNPSTYLVCDACGVERTSSSSPPKNAGKDGQPSSHRSSHSHAHSNSPTSLRPPPPPPLAHRPAPPPPTSRSVPLVPRRSPAAQNAAAAASARASAMRQSGQPAKKPRVKKQVRFTPSTRGGSVSSMTSTSARARPRSPPPANLTSGVDSVVSNGSSSNGGSTFDKILAKHRPAPPPPNQPPRPAPASSSIASSSNSAPSSSSPAPASATWMCTMCWANMGHKHTTCGSCGKPREAWQN</sequence>
<name>A0A0C2ESE8_9PEZI</name>
<dbReference type="PROSITE" id="PS50199">
    <property type="entry name" value="ZF_RANBP2_2"/>
    <property type="match status" value="1"/>
</dbReference>
<feature type="domain" description="WLM" evidence="7">
    <location>
        <begin position="1"/>
        <end position="191"/>
    </location>
</feature>
<feature type="region of interest" description="Disordered" evidence="5">
    <location>
        <begin position="302"/>
        <end position="421"/>
    </location>
</feature>
<evidence type="ECO:0000256" key="4">
    <source>
        <dbReference type="PROSITE-ProRule" id="PRU00322"/>
    </source>
</evidence>
<dbReference type="GO" id="GO:0005634">
    <property type="term" value="C:nucleus"/>
    <property type="evidence" value="ECO:0007669"/>
    <property type="project" value="TreeGrafter"/>
</dbReference>
<dbReference type="InterPro" id="IPR001876">
    <property type="entry name" value="Znf_RanBP2"/>
</dbReference>
<feature type="compositionally biased region" description="Polar residues" evidence="5">
    <location>
        <begin position="321"/>
        <end position="337"/>
    </location>
</feature>
<feature type="compositionally biased region" description="Pro residues" evidence="5">
    <location>
        <begin position="479"/>
        <end position="497"/>
    </location>
</feature>
<feature type="compositionally biased region" description="Low complexity" evidence="5">
    <location>
        <begin position="546"/>
        <end position="561"/>
    </location>
</feature>
<evidence type="ECO:0000313" key="8">
    <source>
        <dbReference type="EMBL" id="KIH89284.1"/>
    </source>
</evidence>
<evidence type="ECO:0000256" key="5">
    <source>
        <dbReference type="SAM" id="MobiDB-lite"/>
    </source>
</evidence>
<dbReference type="VEuPathDB" id="FungiDB:SPBR_06870"/>
<feature type="compositionally biased region" description="Basic and acidic residues" evidence="5">
    <location>
        <begin position="173"/>
        <end position="198"/>
    </location>
</feature>
<dbReference type="Proteomes" id="UP000031575">
    <property type="component" value="Unassembled WGS sequence"/>
</dbReference>
<feature type="compositionally biased region" description="Low complexity" evidence="5">
    <location>
        <begin position="498"/>
        <end position="528"/>
    </location>
</feature>
<dbReference type="GO" id="GO:0008237">
    <property type="term" value="F:metallopeptidase activity"/>
    <property type="evidence" value="ECO:0007669"/>
    <property type="project" value="TreeGrafter"/>
</dbReference>
<dbReference type="AlphaFoldDB" id="A0A0C2ESE8"/>
<dbReference type="OrthoDB" id="261960at2759"/>
<dbReference type="PANTHER" id="PTHR46622:SF1">
    <property type="entry name" value="DNA-DEPENDENT METALLOPROTEASE WSS1"/>
    <property type="match status" value="1"/>
</dbReference>
<dbReference type="Gene3D" id="2.30.30.380">
    <property type="entry name" value="Zn-finger domain of Sec23/24"/>
    <property type="match status" value="1"/>
</dbReference>
<gene>
    <name evidence="8" type="ORF">SPBR_06870</name>
</gene>
<evidence type="ECO:0008006" key="10">
    <source>
        <dbReference type="Google" id="ProtNLM"/>
    </source>
</evidence>
<dbReference type="Pfam" id="PF08325">
    <property type="entry name" value="WLM"/>
    <property type="match status" value="1"/>
</dbReference>
<reference evidence="8 9" key="1">
    <citation type="journal article" date="2014" name="BMC Genomics">
        <title>Comparative genomics of the major fungal agents of human and animal Sporotrichosis: Sporothrix schenckii and Sporothrix brasiliensis.</title>
        <authorList>
            <person name="Teixeira M.M."/>
            <person name="de Almeida L.G."/>
            <person name="Kubitschek-Barreira P."/>
            <person name="Alves F.L."/>
            <person name="Kioshima E.S."/>
            <person name="Abadio A.K."/>
            <person name="Fernandes L."/>
            <person name="Derengowski L.S."/>
            <person name="Ferreira K.S."/>
            <person name="Souza R.C."/>
            <person name="Ruiz J.C."/>
            <person name="de Andrade N.C."/>
            <person name="Paes H.C."/>
            <person name="Nicola A.M."/>
            <person name="Albuquerque P."/>
            <person name="Gerber A.L."/>
            <person name="Martins V.P."/>
            <person name="Peconick L.D."/>
            <person name="Neto A.V."/>
            <person name="Chaucanez C.B."/>
            <person name="Silva P.A."/>
            <person name="Cunha O.L."/>
            <person name="de Oliveira F.F."/>
            <person name="dos Santos T.C."/>
            <person name="Barros A.L."/>
            <person name="Soares M.A."/>
            <person name="de Oliveira L.M."/>
            <person name="Marini M.M."/>
            <person name="Villalobos-Duno H."/>
            <person name="Cunha M.M."/>
            <person name="de Hoog S."/>
            <person name="da Silveira J.F."/>
            <person name="Henrissat B."/>
            <person name="Nino-Vega G.A."/>
            <person name="Cisalpino P.S."/>
            <person name="Mora-Montes H.M."/>
            <person name="Almeida S.R."/>
            <person name="Stajich J.E."/>
            <person name="Lopes-Bezerra L.M."/>
            <person name="Vasconcelos A.T."/>
            <person name="Felipe M.S."/>
        </authorList>
    </citation>
    <scope>NUCLEOTIDE SEQUENCE [LARGE SCALE GENOMIC DNA]</scope>
    <source>
        <strain evidence="8 9">5110</strain>
    </source>
</reference>
<dbReference type="GO" id="GO:0006281">
    <property type="term" value="P:DNA repair"/>
    <property type="evidence" value="ECO:0007669"/>
    <property type="project" value="TreeGrafter"/>
</dbReference>
<feature type="domain" description="RanBP2-type" evidence="6">
    <location>
        <begin position="418"/>
        <end position="447"/>
    </location>
</feature>
<protein>
    <recommendedName>
        <fullName evidence="10">Zinc metallopeptidase</fullName>
    </recommendedName>
</protein>